<feature type="domain" description="VWFA" evidence="3">
    <location>
        <begin position="24"/>
        <end position="263"/>
    </location>
</feature>
<accession>A0AAE3Y6W1</accession>
<dbReference type="RefSeq" id="WP_309945540.1">
    <property type="nucleotide sequence ID" value="NZ_JAVDQY010000001.1"/>
</dbReference>
<protein>
    <recommendedName>
        <fullName evidence="3">VWFA domain-containing protein</fullName>
    </recommendedName>
</protein>
<proteinExistence type="predicted"/>
<dbReference type="Pfam" id="PF18962">
    <property type="entry name" value="Por_Secre_tail"/>
    <property type="match status" value="1"/>
</dbReference>
<evidence type="ECO:0000256" key="1">
    <source>
        <dbReference type="ARBA" id="ARBA00022729"/>
    </source>
</evidence>
<dbReference type="EMBL" id="JAVDQY010000001">
    <property type="protein sequence ID" value="MDR6526045.1"/>
    <property type="molecule type" value="Genomic_DNA"/>
</dbReference>
<evidence type="ECO:0000259" key="3">
    <source>
        <dbReference type="PROSITE" id="PS50234"/>
    </source>
</evidence>
<name>A0AAE3Y6W1_9FLAO</name>
<evidence type="ECO:0000256" key="2">
    <source>
        <dbReference type="SAM" id="SignalP"/>
    </source>
</evidence>
<feature type="chain" id="PRO_5041917316" description="VWFA domain-containing protein" evidence="2">
    <location>
        <begin position="22"/>
        <end position="473"/>
    </location>
</feature>
<evidence type="ECO:0000313" key="5">
    <source>
        <dbReference type="Proteomes" id="UP001184861"/>
    </source>
</evidence>
<organism evidence="4 5">
    <name type="scientific">Chryseobacterium rhizosphaerae</name>
    <dbReference type="NCBI Taxonomy" id="395937"/>
    <lineage>
        <taxon>Bacteria</taxon>
        <taxon>Pseudomonadati</taxon>
        <taxon>Bacteroidota</taxon>
        <taxon>Flavobacteriia</taxon>
        <taxon>Flavobacteriales</taxon>
        <taxon>Weeksellaceae</taxon>
        <taxon>Chryseobacterium group</taxon>
        <taxon>Chryseobacterium</taxon>
    </lineage>
</organism>
<gene>
    <name evidence="4" type="ORF">J2787_001415</name>
</gene>
<dbReference type="InterPro" id="IPR002035">
    <property type="entry name" value="VWF_A"/>
</dbReference>
<feature type="signal peptide" evidence="2">
    <location>
        <begin position="1"/>
        <end position="21"/>
    </location>
</feature>
<dbReference type="SUPFAM" id="SSF53300">
    <property type="entry name" value="vWA-like"/>
    <property type="match status" value="1"/>
</dbReference>
<dbReference type="AlphaFoldDB" id="A0AAE3Y6W1"/>
<dbReference type="PROSITE" id="PS50234">
    <property type="entry name" value="VWFA"/>
    <property type="match status" value="1"/>
</dbReference>
<evidence type="ECO:0000313" key="4">
    <source>
        <dbReference type="EMBL" id="MDR6526045.1"/>
    </source>
</evidence>
<dbReference type="Proteomes" id="UP001184861">
    <property type="component" value="Unassembled WGS sequence"/>
</dbReference>
<dbReference type="InterPro" id="IPR026444">
    <property type="entry name" value="Secre_tail"/>
</dbReference>
<sequence length="473" mass="51845">MKKAFLFFFLACLMVGSSLKAQTDYIICLDNGSTINNARFQEMKLTAAKLIERIMACHPKNRYAVVHYGTGLNNGPSLGLTPRIYIESDFTTLTFPEPYLNRRLSYGQHFNEALGLIGNALDGSYSPEIVSPQTSLHKNGSSKLAVLVLTDGSRNTGDLLTGSYLANYYDTALNTPGAFKNVTDFKVNRSAKFVMMHMSPNAQSSATGASIASAGGSYSGGVETNVNDPDYGVLPRLYYPRPQSFVFESVSEMPKVDEIINSTCNTGVWGSLKFYYEYNSCGVSPDFNIYGDYTLPPGATVTHSKMVVRDISTGVDYGISTTPTFISGNQVYFHFYPSDINFPPGSTAKYKFIMTVQYSFSSGTMDVMSWNHYPMFPYDLDLGVSCTRGVPEAADSSIKITPNPTDGKFKGVLNREIGSGKLEVLDLNGNVLLTKTVEGKTFDADLKNRQQGVYVVKVTSDKGETNVGRIIKK</sequence>
<comment type="caution">
    <text evidence="4">The sequence shown here is derived from an EMBL/GenBank/DDBJ whole genome shotgun (WGS) entry which is preliminary data.</text>
</comment>
<reference evidence="4" key="1">
    <citation type="submission" date="2023-07" db="EMBL/GenBank/DDBJ databases">
        <title>Sorghum-associated microbial communities from plants grown in Nebraska, USA.</title>
        <authorList>
            <person name="Schachtman D."/>
        </authorList>
    </citation>
    <scope>NUCLEOTIDE SEQUENCE</scope>
    <source>
        <strain evidence="4">DS2360</strain>
    </source>
</reference>
<keyword evidence="1 2" id="KW-0732">Signal</keyword>
<dbReference type="NCBIfam" id="TIGR04183">
    <property type="entry name" value="Por_Secre_tail"/>
    <property type="match status" value="1"/>
</dbReference>
<dbReference type="InterPro" id="IPR036465">
    <property type="entry name" value="vWFA_dom_sf"/>
</dbReference>